<dbReference type="Proteomes" id="UP000215914">
    <property type="component" value="Chromosome 16"/>
</dbReference>
<comment type="subcellular location">
    <subcellularLocation>
        <location evidence="1">Membrane</location>
        <topology evidence="1">Peripheral membrane protein</topology>
    </subcellularLocation>
</comment>
<dbReference type="InterPro" id="IPR006121">
    <property type="entry name" value="HMA_dom"/>
</dbReference>
<dbReference type="PANTHER" id="PTHR45811">
    <property type="entry name" value="COPPER TRANSPORT PROTEIN FAMILY-RELATED"/>
    <property type="match status" value="1"/>
</dbReference>
<accession>A0A251RWT9</accession>
<dbReference type="AlphaFoldDB" id="A0A251RWT9"/>
<proteinExistence type="inferred from homology"/>
<keyword evidence="4" id="KW-0449">Lipoprotein</keyword>
<dbReference type="EMBL" id="MNCJ02000317">
    <property type="protein sequence ID" value="KAF5819023.1"/>
    <property type="molecule type" value="Genomic_DNA"/>
</dbReference>
<keyword evidence="11" id="KW-1185">Reference proteome</keyword>
<evidence type="ECO:0000256" key="3">
    <source>
        <dbReference type="ARBA" id="ARBA00022723"/>
    </source>
</evidence>
<sequence>MPESKKVVIKVDIHDNECKRKALKAVSGLSGIDSVAMDNDNKMTIVGDIDPVCVVKKLKKWHTVILNVGPAKEEKKEPEKKKENEDDAVKKKKQEEEEALRRWIEFHSYRGFNPLPPQQICLHPIEDPNSCVIC</sequence>
<dbReference type="GO" id="GO:0046872">
    <property type="term" value="F:metal ion binding"/>
    <property type="evidence" value="ECO:0007669"/>
    <property type="project" value="UniProtKB-KW"/>
</dbReference>
<dbReference type="Gramene" id="mRNA:HanXRQr2_Chr02g0072911">
    <property type="protein sequence ID" value="mRNA:HanXRQr2_Chr02g0072911"/>
    <property type="gene ID" value="HanXRQr2_Chr02g0072911"/>
</dbReference>
<evidence type="ECO:0000313" key="11">
    <source>
        <dbReference type="Proteomes" id="UP000215914"/>
    </source>
</evidence>
<evidence type="ECO:0000313" key="9">
    <source>
        <dbReference type="EMBL" id="KAF5819023.1"/>
    </source>
</evidence>
<dbReference type="InterPro" id="IPR051863">
    <property type="entry name" value="HIPP"/>
</dbReference>
<dbReference type="OrthoDB" id="1923658at2759"/>
<evidence type="ECO:0000256" key="5">
    <source>
        <dbReference type="ARBA" id="ARBA00023289"/>
    </source>
</evidence>
<gene>
    <name evidence="10" type="ORF">HannXRQ_Chr16g0504071</name>
    <name evidence="9" type="ORF">HanXRQr2_Chr02g0072911</name>
</gene>
<keyword evidence="5" id="KW-0636">Prenylation</keyword>
<reference evidence="9" key="3">
    <citation type="submission" date="2020-06" db="EMBL/GenBank/DDBJ databases">
        <title>Helianthus annuus Genome sequencing and assembly Release 2.</title>
        <authorList>
            <person name="Gouzy J."/>
            <person name="Langlade N."/>
            <person name="Munos S."/>
        </authorList>
    </citation>
    <scope>NUCLEOTIDE SEQUENCE</scope>
    <source>
        <tissue evidence="9">Leaves</tissue>
    </source>
</reference>
<organism evidence="10 11">
    <name type="scientific">Helianthus annuus</name>
    <name type="common">Common sunflower</name>
    <dbReference type="NCBI Taxonomy" id="4232"/>
    <lineage>
        <taxon>Eukaryota</taxon>
        <taxon>Viridiplantae</taxon>
        <taxon>Streptophyta</taxon>
        <taxon>Embryophyta</taxon>
        <taxon>Tracheophyta</taxon>
        <taxon>Spermatophyta</taxon>
        <taxon>Magnoliopsida</taxon>
        <taxon>eudicotyledons</taxon>
        <taxon>Gunneridae</taxon>
        <taxon>Pentapetalae</taxon>
        <taxon>asterids</taxon>
        <taxon>campanulids</taxon>
        <taxon>Asterales</taxon>
        <taxon>Asteraceae</taxon>
        <taxon>Asteroideae</taxon>
        <taxon>Heliantheae alliance</taxon>
        <taxon>Heliantheae</taxon>
        <taxon>Helianthus</taxon>
    </lineage>
</organism>
<feature type="region of interest" description="Disordered" evidence="7">
    <location>
        <begin position="69"/>
        <end position="94"/>
    </location>
</feature>
<comment type="similarity">
    <text evidence="6">Belongs to the HIPP family.</text>
</comment>
<dbReference type="EMBL" id="CM007905">
    <property type="protein sequence ID" value="OTF90848.1"/>
    <property type="molecule type" value="Genomic_DNA"/>
</dbReference>
<evidence type="ECO:0000256" key="4">
    <source>
        <dbReference type="ARBA" id="ARBA00023288"/>
    </source>
</evidence>
<dbReference type="PROSITE" id="PS50846">
    <property type="entry name" value="HMA_2"/>
    <property type="match status" value="1"/>
</dbReference>
<dbReference type="GO" id="GO:0009626">
    <property type="term" value="P:plant-type hypersensitive response"/>
    <property type="evidence" value="ECO:0007669"/>
    <property type="project" value="UniProtKB-KW"/>
</dbReference>
<dbReference type="Pfam" id="PF00403">
    <property type="entry name" value="HMA"/>
    <property type="match status" value="1"/>
</dbReference>
<dbReference type="GO" id="GO:0016020">
    <property type="term" value="C:membrane"/>
    <property type="evidence" value="ECO:0007669"/>
    <property type="project" value="UniProtKB-SubCell"/>
</dbReference>
<evidence type="ECO:0000256" key="7">
    <source>
        <dbReference type="SAM" id="MobiDB-lite"/>
    </source>
</evidence>
<dbReference type="SUPFAM" id="SSF55008">
    <property type="entry name" value="HMA, heavy metal-associated domain"/>
    <property type="match status" value="1"/>
</dbReference>
<reference evidence="9 11" key="1">
    <citation type="journal article" date="2017" name="Nature">
        <title>The sunflower genome provides insights into oil metabolism, flowering and Asterid evolution.</title>
        <authorList>
            <person name="Badouin H."/>
            <person name="Gouzy J."/>
            <person name="Grassa C.J."/>
            <person name="Murat F."/>
            <person name="Staton S.E."/>
            <person name="Cottret L."/>
            <person name="Lelandais-Briere C."/>
            <person name="Owens G.L."/>
            <person name="Carrere S."/>
            <person name="Mayjonade B."/>
            <person name="Legrand L."/>
            <person name="Gill N."/>
            <person name="Kane N.C."/>
            <person name="Bowers J.E."/>
            <person name="Hubner S."/>
            <person name="Bellec A."/>
            <person name="Berard A."/>
            <person name="Berges H."/>
            <person name="Blanchet N."/>
            <person name="Boniface M.C."/>
            <person name="Brunel D."/>
            <person name="Catrice O."/>
            <person name="Chaidir N."/>
            <person name="Claudel C."/>
            <person name="Donnadieu C."/>
            <person name="Faraut T."/>
            <person name="Fievet G."/>
            <person name="Helmstetter N."/>
            <person name="King M."/>
            <person name="Knapp S.J."/>
            <person name="Lai Z."/>
            <person name="Le Paslier M.C."/>
            <person name="Lippi Y."/>
            <person name="Lorenzon L."/>
            <person name="Mandel J.R."/>
            <person name="Marage G."/>
            <person name="Marchand G."/>
            <person name="Marquand E."/>
            <person name="Bret-Mestries E."/>
            <person name="Morien E."/>
            <person name="Nambeesan S."/>
            <person name="Nguyen T."/>
            <person name="Pegot-Espagnet P."/>
            <person name="Pouilly N."/>
            <person name="Raftis F."/>
            <person name="Sallet E."/>
            <person name="Schiex T."/>
            <person name="Thomas J."/>
            <person name="Vandecasteele C."/>
            <person name="Vares D."/>
            <person name="Vear F."/>
            <person name="Vautrin S."/>
            <person name="Crespi M."/>
            <person name="Mangin B."/>
            <person name="Burke J.M."/>
            <person name="Salse J."/>
            <person name="Munos S."/>
            <person name="Vincourt P."/>
            <person name="Rieseberg L.H."/>
            <person name="Langlade N.B."/>
        </authorList>
    </citation>
    <scope>NUCLEOTIDE SEQUENCE [LARGE SCALE GENOMIC DNA]</scope>
    <source>
        <strain evidence="11">cv. SF193</strain>
        <tissue evidence="9">Leaves</tissue>
    </source>
</reference>
<evidence type="ECO:0000256" key="1">
    <source>
        <dbReference type="ARBA" id="ARBA00004170"/>
    </source>
</evidence>
<protein>
    <submittedName>
        <fullName evidence="9">Heavy metal-associated domain, HMA, heavy metal-associated domain superfamily</fullName>
    </submittedName>
    <submittedName>
        <fullName evidence="10">Putative heavy metal-associated domain, HMA</fullName>
    </submittedName>
</protein>
<evidence type="ECO:0000256" key="6">
    <source>
        <dbReference type="ARBA" id="ARBA00024045"/>
    </source>
</evidence>
<dbReference type="Gene3D" id="3.30.70.100">
    <property type="match status" value="1"/>
</dbReference>
<keyword evidence="2" id="KW-0488">Methylation</keyword>
<reference evidence="10" key="2">
    <citation type="submission" date="2017-02" db="EMBL/GenBank/DDBJ databases">
        <title>Sunflower complete genome.</title>
        <authorList>
            <person name="Langlade N."/>
            <person name="Munos S."/>
        </authorList>
    </citation>
    <scope>NUCLEOTIDE SEQUENCE [LARGE SCALE GENOMIC DNA]</scope>
    <source>
        <tissue evidence="10">Leaves</tissue>
    </source>
</reference>
<dbReference type="PANTHER" id="PTHR45811:SF66">
    <property type="entry name" value="HEAVY METAL-ASSOCIATED DOMAIN, HMA, HEAVY METAL-ASSOCIATED DOMAIN SUPERFAMILY"/>
    <property type="match status" value="1"/>
</dbReference>
<dbReference type="InterPro" id="IPR036163">
    <property type="entry name" value="HMA_dom_sf"/>
</dbReference>
<evidence type="ECO:0000259" key="8">
    <source>
        <dbReference type="PROSITE" id="PS50846"/>
    </source>
</evidence>
<keyword evidence="3" id="KW-0479">Metal-binding</keyword>
<dbReference type="InParanoid" id="A0A251RWT9"/>
<evidence type="ECO:0000313" key="10">
    <source>
        <dbReference type="EMBL" id="OTF90848.1"/>
    </source>
</evidence>
<feature type="domain" description="HMA" evidence="8">
    <location>
        <begin position="4"/>
        <end position="69"/>
    </location>
</feature>
<name>A0A251RWT9_HELAN</name>
<feature type="compositionally biased region" description="Basic and acidic residues" evidence="7">
    <location>
        <begin position="71"/>
        <end position="94"/>
    </location>
</feature>
<evidence type="ECO:0000256" key="2">
    <source>
        <dbReference type="ARBA" id="ARBA00022481"/>
    </source>
</evidence>
<dbReference type="OMA" id="MKLGKLC"/>